<evidence type="ECO:0000313" key="3">
    <source>
        <dbReference type="Proteomes" id="UP000544331"/>
    </source>
</evidence>
<proteinExistence type="predicted"/>
<organism evidence="2 3">
    <name type="scientific">Fusarium mundagurra</name>
    <dbReference type="NCBI Taxonomy" id="1567541"/>
    <lineage>
        <taxon>Eukaryota</taxon>
        <taxon>Fungi</taxon>
        <taxon>Dikarya</taxon>
        <taxon>Ascomycota</taxon>
        <taxon>Pezizomycotina</taxon>
        <taxon>Sordariomycetes</taxon>
        <taxon>Hypocreomycetidae</taxon>
        <taxon>Hypocreales</taxon>
        <taxon>Nectriaceae</taxon>
        <taxon>Fusarium</taxon>
        <taxon>Fusarium fujikuroi species complex</taxon>
    </lineage>
</organism>
<reference evidence="2 3" key="1">
    <citation type="submission" date="2020-05" db="EMBL/GenBank/DDBJ databases">
        <title>Identification and distribution of gene clusters putatively required for synthesis of sphingolipid metabolism inhibitors in phylogenetically diverse species of the filamentous fungus Fusarium.</title>
        <authorList>
            <person name="Kim H.-S."/>
            <person name="Busman M."/>
            <person name="Brown D.W."/>
            <person name="Divon H."/>
            <person name="Uhlig S."/>
            <person name="Proctor R.H."/>
        </authorList>
    </citation>
    <scope>NUCLEOTIDE SEQUENCE [LARGE SCALE GENOMIC DNA]</scope>
    <source>
        <strain evidence="2 3">NRRL 66235</strain>
    </source>
</reference>
<dbReference type="InterPro" id="IPR021842">
    <property type="entry name" value="DUF3435"/>
</dbReference>
<feature type="region of interest" description="Disordered" evidence="1">
    <location>
        <begin position="451"/>
        <end position="481"/>
    </location>
</feature>
<dbReference type="AlphaFoldDB" id="A0A8H5XYI4"/>
<dbReference type="PANTHER" id="PTHR37535">
    <property type="entry name" value="FLUG DOMAIN PROTEIN"/>
    <property type="match status" value="1"/>
</dbReference>
<feature type="compositionally biased region" description="Low complexity" evidence="1">
    <location>
        <begin position="279"/>
        <end position="288"/>
    </location>
</feature>
<feature type="region of interest" description="Disordered" evidence="1">
    <location>
        <begin position="278"/>
        <end position="297"/>
    </location>
</feature>
<dbReference type="OrthoDB" id="4485682at2759"/>
<dbReference type="PANTHER" id="PTHR37535:SF4">
    <property type="entry name" value="FLUG DOMAIN-CONTAINING PROTEIN"/>
    <property type="match status" value="1"/>
</dbReference>
<name>A0A8H5XYI4_9HYPO</name>
<protein>
    <recommendedName>
        <fullName evidence="4">FluG domain-containing protein</fullName>
    </recommendedName>
</protein>
<feature type="non-terminal residue" evidence="2">
    <location>
        <position position="1"/>
    </location>
</feature>
<dbReference type="Pfam" id="PF11917">
    <property type="entry name" value="DUF3435"/>
    <property type="match status" value="1"/>
</dbReference>
<keyword evidence="3" id="KW-1185">Reference proteome</keyword>
<gene>
    <name evidence="2" type="ORF">FMUND_13838</name>
</gene>
<dbReference type="Proteomes" id="UP000544331">
    <property type="component" value="Unassembled WGS sequence"/>
</dbReference>
<accession>A0A8H5XYI4</accession>
<sequence length="798" mass="91182">RYGPPLDSSSICSPSRSLSSLVLALIPFLAAVVDHQSAYLPMTTSATTARNGLHQNHASFLERFNARQAQNRAAKQKPTLSVEEHAAHRAQLGTVRFIKPRYSEQTEINVSGIFNKWKRYCVDMKVGEWKATLENLDRGTTQDFLLYICERYKITSWGSGHEYIRQFQQLYTTVNGQYMDRNDTKEVYKYYRSVLVPRFGHRPPNIDGKPVLNVDNLRVILTFNIAYDTTIFPGERHRINLAGCYQLLCYTGARPAELVDAERQKPKDGSIQELFGQNAVQSSSSASSEEQEVPTDEQSKVLNGLLCQETVGRGRPKALCYEDIQMMIVRHPATGRCMPAMAIKFVHHKGADNKPKPTIFYFTPTRKLLFCAVSTILALALHDNAFDAPSLTDAAVIFGSQPPRFKHCIPLRWKKSMLKTPIFRRYRGTELSADEAMLYSKLRDDIGQQSLDSGHERKWTPRFARRGAGNAANGDAPDSVRDQMMRQDPRFMTFQSAYLNEIANFDLQNAFLEEEKESQLFRLFAHVSLTRDPRATADMVPDEVWTNLPPDPEIVELEEQREQLKQGKYRIEGHENEEEIRRLTHEIRTKRAYREKQVIKEYREEYFYHRPTWDIEQQARGEEEEEYTEPVIDVHIPERDRLANILCHQPDGLTEDQVLEQRIEAIQLMVALCDKRETVKRHRVQQNARAPPHIKTEPSEAGSEPEPSLNQFPLLMQPGQCPDCIGDERLSLGERAFSYCRPTVRNDHFDDQHLIDRERALQRGEKMGPCADSTSGNAAIIVPSGAKAIAQVEASKDG</sequence>
<evidence type="ECO:0000256" key="1">
    <source>
        <dbReference type="SAM" id="MobiDB-lite"/>
    </source>
</evidence>
<evidence type="ECO:0000313" key="2">
    <source>
        <dbReference type="EMBL" id="KAF5701530.1"/>
    </source>
</evidence>
<feature type="region of interest" description="Disordered" evidence="1">
    <location>
        <begin position="682"/>
        <end position="707"/>
    </location>
</feature>
<comment type="caution">
    <text evidence="2">The sequence shown here is derived from an EMBL/GenBank/DDBJ whole genome shotgun (WGS) entry which is preliminary data.</text>
</comment>
<dbReference type="EMBL" id="JAAOAN010000676">
    <property type="protein sequence ID" value="KAF5701530.1"/>
    <property type="molecule type" value="Genomic_DNA"/>
</dbReference>
<evidence type="ECO:0008006" key="4">
    <source>
        <dbReference type="Google" id="ProtNLM"/>
    </source>
</evidence>